<comment type="caution">
    <text evidence="3">The sequence shown here is derived from an EMBL/GenBank/DDBJ whole genome shotgun (WGS) entry which is preliminary data.</text>
</comment>
<feature type="signal peptide" evidence="1">
    <location>
        <begin position="1"/>
        <end position="21"/>
    </location>
</feature>
<sequence length="232" mass="25996">MKFKHVIACIFCLLLVVTAFAQDCDNALFLKEGNALVYNSYNKKGKALNQTIHTTKFIDIQNDWREATIDAEVISVSNDDTFITEYKASCENGLIGIEMARFFNGATLAKYNPDDFVISMDGDVLEFPSELEEGSNLNDGSFSAEIANQTATFITITFEITNRKVANKETITTKAGTFDCQKITYNYSTKAGIKVQGSGADWYTENRILVRSESYNRKGKLQGYTELIEIKE</sequence>
<dbReference type="InterPro" id="IPR049279">
    <property type="entry name" value="DUF3108-like"/>
</dbReference>
<reference evidence="3 4" key="1">
    <citation type="submission" date="2020-01" db="EMBL/GenBank/DDBJ databases">
        <title>Spongiivirga citrea KCTC 32990T.</title>
        <authorList>
            <person name="Wang G."/>
        </authorList>
    </citation>
    <scope>NUCLEOTIDE SEQUENCE [LARGE SCALE GENOMIC DNA]</scope>
    <source>
        <strain evidence="3 4">KCTC 32990</strain>
    </source>
</reference>
<evidence type="ECO:0000313" key="3">
    <source>
        <dbReference type="EMBL" id="NER18685.1"/>
    </source>
</evidence>
<organism evidence="3 4">
    <name type="scientific">Spongiivirga citrea</name>
    <dbReference type="NCBI Taxonomy" id="1481457"/>
    <lineage>
        <taxon>Bacteria</taxon>
        <taxon>Pseudomonadati</taxon>
        <taxon>Bacteroidota</taxon>
        <taxon>Flavobacteriia</taxon>
        <taxon>Flavobacteriales</taxon>
        <taxon>Flavobacteriaceae</taxon>
        <taxon>Spongiivirga</taxon>
    </lineage>
</organism>
<evidence type="ECO:0000256" key="1">
    <source>
        <dbReference type="SAM" id="SignalP"/>
    </source>
</evidence>
<evidence type="ECO:0000259" key="2">
    <source>
        <dbReference type="Pfam" id="PF21347"/>
    </source>
</evidence>
<dbReference type="Gene3D" id="2.40.360.20">
    <property type="match status" value="1"/>
</dbReference>
<dbReference type="Proteomes" id="UP000474296">
    <property type="component" value="Unassembled WGS sequence"/>
</dbReference>
<name>A0A6M0CL53_9FLAO</name>
<dbReference type="RefSeq" id="WP_164033374.1">
    <property type="nucleotide sequence ID" value="NZ_JAABOQ010000007.1"/>
</dbReference>
<dbReference type="Pfam" id="PF21347">
    <property type="entry name" value="DUF3108_like"/>
    <property type="match status" value="1"/>
</dbReference>
<accession>A0A6M0CL53</accession>
<feature type="chain" id="PRO_5026900124" description="DUF3108 domain-containing protein" evidence="1">
    <location>
        <begin position="22"/>
        <end position="232"/>
    </location>
</feature>
<keyword evidence="4" id="KW-1185">Reference proteome</keyword>
<dbReference type="EMBL" id="JAABOQ010000007">
    <property type="protein sequence ID" value="NER18685.1"/>
    <property type="molecule type" value="Genomic_DNA"/>
</dbReference>
<gene>
    <name evidence="3" type="ORF">GWK10_15815</name>
</gene>
<keyword evidence="1" id="KW-0732">Signal</keyword>
<protein>
    <recommendedName>
        <fullName evidence="2">DUF3108 domain-containing protein</fullName>
    </recommendedName>
</protein>
<dbReference type="AlphaFoldDB" id="A0A6M0CL53"/>
<evidence type="ECO:0000313" key="4">
    <source>
        <dbReference type="Proteomes" id="UP000474296"/>
    </source>
</evidence>
<feature type="domain" description="DUF3108" evidence="2">
    <location>
        <begin position="31"/>
        <end position="227"/>
    </location>
</feature>
<proteinExistence type="predicted"/>